<dbReference type="Proteomes" id="UP000824133">
    <property type="component" value="Unassembled WGS sequence"/>
</dbReference>
<evidence type="ECO:0000256" key="1">
    <source>
        <dbReference type="SAM" id="Phobius"/>
    </source>
</evidence>
<comment type="caution">
    <text evidence="2">The sequence shown here is derived from an EMBL/GenBank/DDBJ whole genome shotgun (WGS) entry which is preliminary data.</text>
</comment>
<keyword evidence="1" id="KW-0812">Transmembrane</keyword>
<reference evidence="2" key="1">
    <citation type="journal article" date="2021" name="PeerJ">
        <title>Extensive microbial diversity within the chicken gut microbiome revealed by metagenomics and culture.</title>
        <authorList>
            <person name="Gilroy R."/>
            <person name="Ravi A."/>
            <person name="Getino M."/>
            <person name="Pursley I."/>
            <person name="Horton D.L."/>
            <person name="Alikhan N.F."/>
            <person name="Baker D."/>
            <person name="Gharbi K."/>
            <person name="Hall N."/>
            <person name="Watson M."/>
            <person name="Adriaenssens E.M."/>
            <person name="Foster-Nyarko E."/>
            <person name="Jarju S."/>
            <person name="Secka A."/>
            <person name="Antonio M."/>
            <person name="Oren A."/>
            <person name="Chaudhuri R.R."/>
            <person name="La Ragione R."/>
            <person name="Hildebrand F."/>
            <person name="Pallen M.J."/>
        </authorList>
    </citation>
    <scope>NUCLEOTIDE SEQUENCE</scope>
    <source>
        <strain evidence="2">ChiHjej10B9-743</strain>
    </source>
</reference>
<gene>
    <name evidence="2" type="ORF">IAA42_06215</name>
</gene>
<proteinExistence type="predicted"/>
<organism evidence="2 3">
    <name type="scientific">Candidatus Olsenella excrementavium</name>
    <dbReference type="NCBI Taxonomy" id="2838709"/>
    <lineage>
        <taxon>Bacteria</taxon>
        <taxon>Bacillati</taxon>
        <taxon>Actinomycetota</taxon>
        <taxon>Coriobacteriia</taxon>
        <taxon>Coriobacteriales</taxon>
        <taxon>Atopobiaceae</taxon>
        <taxon>Olsenella</taxon>
    </lineage>
</organism>
<protein>
    <submittedName>
        <fullName evidence="2">Uncharacterized protein</fullName>
    </submittedName>
</protein>
<sequence length="59" mass="6307">MGNPFDFNRDGRWSTSERAFTHYGVDPLMREGGGGSGCGCGGCLSALIGVVIFLFVFLM</sequence>
<accession>A0A9D2CHK3</accession>
<keyword evidence="1" id="KW-0472">Membrane</keyword>
<evidence type="ECO:0000313" key="3">
    <source>
        <dbReference type="Proteomes" id="UP000824133"/>
    </source>
</evidence>
<feature type="transmembrane region" description="Helical" evidence="1">
    <location>
        <begin position="34"/>
        <end position="58"/>
    </location>
</feature>
<reference evidence="2" key="2">
    <citation type="submission" date="2021-04" db="EMBL/GenBank/DDBJ databases">
        <authorList>
            <person name="Gilroy R."/>
        </authorList>
    </citation>
    <scope>NUCLEOTIDE SEQUENCE</scope>
    <source>
        <strain evidence="2">ChiHjej10B9-743</strain>
    </source>
</reference>
<keyword evidence="1" id="KW-1133">Transmembrane helix</keyword>
<dbReference type="EMBL" id="DXCP01000045">
    <property type="protein sequence ID" value="HIY80009.1"/>
    <property type="molecule type" value="Genomic_DNA"/>
</dbReference>
<name>A0A9D2CHK3_9ACTN</name>
<evidence type="ECO:0000313" key="2">
    <source>
        <dbReference type="EMBL" id="HIY80009.1"/>
    </source>
</evidence>
<dbReference type="AlphaFoldDB" id="A0A9D2CHK3"/>